<keyword evidence="1 4" id="KW-0963">Cytoplasm</keyword>
<accession>A0A4P9WGM7</accession>
<dbReference type="Pfam" id="PF00227">
    <property type="entry name" value="Proteasome"/>
    <property type="match status" value="1"/>
</dbReference>
<dbReference type="OrthoDB" id="204949at2759"/>
<protein>
    <recommendedName>
        <fullName evidence="4">Proteasome subunit beta</fullName>
    </recommendedName>
</protein>
<evidence type="ECO:0000256" key="3">
    <source>
        <dbReference type="ARBA" id="ARBA00023242"/>
    </source>
</evidence>
<comment type="subunit">
    <text evidence="4">Component of the proteasome complex.</text>
</comment>
<comment type="subcellular location">
    <subcellularLocation>
        <location evidence="4">Cytoplasm</location>
    </subcellularLocation>
    <subcellularLocation>
        <location evidence="4">Nucleus</location>
    </subcellularLocation>
</comment>
<dbReference type="SUPFAM" id="SSF56235">
    <property type="entry name" value="N-terminal nucleophile aminohydrolases (Ntn hydrolases)"/>
    <property type="match status" value="1"/>
</dbReference>
<sequence>MSIMDYNGSAIIAMKGKNCVAIAADRRFGVQAMTLATNFQKIFPITDHLYLGLPGLATDVQTLHERFRMKVNMYHLREEREITPSTFASLVASTLYERRFGSYFAEPLIAGLEKDGTPYICSMDLIGCVTTPGDFVVAGTASNQLYGMAESLYEPNLEPEDLFETISQVLLNAVDRDAISGWGGIVHVITLDKVITRTLKGRMD</sequence>
<dbReference type="GO" id="GO:0019774">
    <property type="term" value="C:proteasome core complex, beta-subunit complex"/>
    <property type="evidence" value="ECO:0007669"/>
    <property type="project" value="InterPro"/>
</dbReference>
<dbReference type="FunFam" id="3.60.20.10:FF:000003">
    <property type="entry name" value="Proteasome subunit beta type-3"/>
    <property type="match status" value="1"/>
</dbReference>
<gene>
    <name evidence="5" type="ORF">BDK51DRAFT_35717</name>
</gene>
<dbReference type="InterPro" id="IPR029055">
    <property type="entry name" value="Ntn_hydrolases_N"/>
</dbReference>
<dbReference type="EMBL" id="KZ994876">
    <property type="protein sequence ID" value="RKO91854.1"/>
    <property type="molecule type" value="Genomic_DNA"/>
</dbReference>
<keyword evidence="5" id="KW-0378">Hydrolase</keyword>
<keyword evidence="2 4" id="KW-0647">Proteasome</keyword>
<evidence type="ECO:0000256" key="1">
    <source>
        <dbReference type="ARBA" id="ARBA00022490"/>
    </source>
</evidence>
<dbReference type="AlphaFoldDB" id="A0A4P9WGM7"/>
<dbReference type="PROSITE" id="PS51476">
    <property type="entry name" value="PROTEASOME_BETA_2"/>
    <property type="match status" value="1"/>
</dbReference>
<keyword evidence="6" id="KW-1185">Reference proteome</keyword>
<dbReference type="PANTHER" id="PTHR32194">
    <property type="entry name" value="METALLOPROTEASE TLDD"/>
    <property type="match status" value="1"/>
</dbReference>
<dbReference type="GO" id="GO:0016787">
    <property type="term" value="F:hydrolase activity"/>
    <property type="evidence" value="ECO:0007669"/>
    <property type="project" value="UniProtKB-KW"/>
</dbReference>
<proteinExistence type="inferred from homology"/>
<dbReference type="GO" id="GO:0005737">
    <property type="term" value="C:cytoplasm"/>
    <property type="evidence" value="ECO:0007669"/>
    <property type="project" value="UniProtKB-SubCell"/>
</dbReference>
<evidence type="ECO:0000256" key="4">
    <source>
        <dbReference type="RuleBase" id="RU004203"/>
    </source>
</evidence>
<name>A0A4P9WGM7_9FUNG</name>
<dbReference type="Proteomes" id="UP000269721">
    <property type="component" value="Unassembled WGS sequence"/>
</dbReference>
<dbReference type="GO" id="GO:0043161">
    <property type="term" value="P:proteasome-mediated ubiquitin-dependent protein catabolic process"/>
    <property type="evidence" value="ECO:0007669"/>
    <property type="project" value="InterPro"/>
</dbReference>
<dbReference type="InterPro" id="IPR023333">
    <property type="entry name" value="Proteasome_suB-type"/>
</dbReference>
<evidence type="ECO:0000256" key="2">
    <source>
        <dbReference type="ARBA" id="ARBA00022942"/>
    </source>
</evidence>
<dbReference type="GO" id="GO:0005634">
    <property type="term" value="C:nucleus"/>
    <property type="evidence" value="ECO:0007669"/>
    <property type="project" value="UniProtKB-SubCell"/>
</dbReference>
<evidence type="ECO:0000313" key="5">
    <source>
        <dbReference type="EMBL" id="RKO91854.1"/>
    </source>
</evidence>
<organism evidence="5 6">
    <name type="scientific">Blyttiomyces helicus</name>
    <dbReference type="NCBI Taxonomy" id="388810"/>
    <lineage>
        <taxon>Eukaryota</taxon>
        <taxon>Fungi</taxon>
        <taxon>Fungi incertae sedis</taxon>
        <taxon>Chytridiomycota</taxon>
        <taxon>Chytridiomycota incertae sedis</taxon>
        <taxon>Chytridiomycetes</taxon>
        <taxon>Chytridiomycetes incertae sedis</taxon>
        <taxon>Blyttiomyces</taxon>
    </lineage>
</organism>
<evidence type="ECO:0000313" key="6">
    <source>
        <dbReference type="Proteomes" id="UP000269721"/>
    </source>
</evidence>
<comment type="similarity">
    <text evidence="4">Belongs to the peptidase T1B family.</text>
</comment>
<keyword evidence="3 4" id="KW-0539">Nucleus</keyword>
<dbReference type="InterPro" id="IPR001353">
    <property type="entry name" value="Proteasome_sua/b"/>
</dbReference>
<comment type="function">
    <text evidence="4">Component of the proteasome, a multicatalytic proteinase complex which is characterized by its ability to cleave peptides with Arg, Phe, Tyr, Leu, and Glu adjacent to the leaving group at neutral or slightly basic pH. The proteasome has an ATP-dependent proteolytic activity.</text>
</comment>
<dbReference type="InterPro" id="IPR016050">
    <property type="entry name" value="Proteasome_bsu_CS"/>
</dbReference>
<dbReference type="PROSITE" id="PS00854">
    <property type="entry name" value="PROTEASOME_BETA_1"/>
    <property type="match status" value="1"/>
</dbReference>
<dbReference type="PANTHER" id="PTHR32194:SF10">
    <property type="entry name" value="PROTEASOME SUBUNIT BETA TYPE-3"/>
    <property type="match status" value="1"/>
</dbReference>
<dbReference type="CDD" id="cd03759">
    <property type="entry name" value="proteasome_beta_type_3"/>
    <property type="match status" value="1"/>
</dbReference>
<dbReference type="Gene3D" id="3.60.20.10">
    <property type="entry name" value="Glutamine Phosphoribosylpyrophosphate, subunit 1, domain 1"/>
    <property type="match status" value="1"/>
</dbReference>
<reference evidence="6" key="1">
    <citation type="journal article" date="2018" name="Nat. Microbiol.">
        <title>Leveraging single-cell genomics to expand the fungal tree of life.</title>
        <authorList>
            <person name="Ahrendt S.R."/>
            <person name="Quandt C.A."/>
            <person name="Ciobanu D."/>
            <person name="Clum A."/>
            <person name="Salamov A."/>
            <person name="Andreopoulos B."/>
            <person name="Cheng J.F."/>
            <person name="Woyke T."/>
            <person name="Pelin A."/>
            <person name="Henrissat B."/>
            <person name="Reynolds N.K."/>
            <person name="Benny G.L."/>
            <person name="Smith M.E."/>
            <person name="James T.Y."/>
            <person name="Grigoriev I.V."/>
        </authorList>
    </citation>
    <scope>NUCLEOTIDE SEQUENCE [LARGE SCALE GENOMIC DNA]</scope>
</reference>
<dbReference type="InterPro" id="IPR033811">
    <property type="entry name" value="Proteasome_beta_3"/>
</dbReference>